<dbReference type="VEuPathDB" id="FungiDB:GGTG_04990"/>
<gene>
    <name evidence="3" type="primary">20345448</name>
    <name evidence="2" type="ORF">GGTG_04990</name>
</gene>
<dbReference type="RefSeq" id="XP_009221053.1">
    <property type="nucleotide sequence ID" value="XM_009222789.1"/>
</dbReference>
<feature type="region of interest" description="Disordered" evidence="1">
    <location>
        <begin position="79"/>
        <end position="123"/>
    </location>
</feature>
<organism evidence="2">
    <name type="scientific">Gaeumannomyces tritici (strain R3-111a-1)</name>
    <name type="common">Wheat and barley take-all root rot fungus</name>
    <name type="synonym">Gaeumannomyces graminis var. tritici</name>
    <dbReference type="NCBI Taxonomy" id="644352"/>
    <lineage>
        <taxon>Eukaryota</taxon>
        <taxon>Fungi</taxon>
        <taxon>Dikarya</taxon>
        <taxon>Ascomycota</taxon>
        <taxon>Pezizomycotina</taxon>
        <taxon>Sordariomycetes</taxon>
        <taxon>Sordariomycetidae</taxon>
        <taxon>Magnaporthales</taxon>
        <taxon>Magnaporthaceae</taxon>
        <taxon>Gaeumannomyces</taxon>
    </lineage>
</organism>
<reference evidence="3" key="4">
    <citation type="journal article" date="2015" name="G3 (Bethesda)">
        <title>Genome sequences of three phytopathogenic species of the Magnaporthaceae family of fungi.</title>
        <authorList>
            <person name="Okagaki L.H."/>
            <person name="Nunes C.C."/>
            <person name="Sailsbery J."/>
            <person name="Clay B."/>
            <person name="Brown D."/>
            <person name="John T."/>
            <person name="Oh Y."/>
            <person name="Young N."/>
            <person name="Fitzgerald M."/>
            <person name="Haas B.J."/>
            <person name="Zeng Q."/>
            <person name="Young S."/>
            <person name="Adiconis X."/>
            <person name="Fan L."/>
            <person name="Levin J.Z."/>
            <person name="Mitchell T.K."/>
            <person name="Okubara P.A."/>
            <person name="Farman M.L."/>
            <person name="Kohn L.M."/>
            <person name="Birren B."/>
            <person name="Ma L.-J."/>
            <person name="Dean R.A."/>
        </authorList>
    </citation>
    <scope>NUCLEOTIDE SEQUENCE</scope>
    <source>
        <strain evidence="3">R3-111a-1</strain>
    </source>
</reference>
<evidence type="ECO:0000256" key="1">
    <source>
        <dbReference type="SAM" id="MobiDB-lite"/>
    </source>
</evidence>
<accession>J3NUN4</accession>
<dbReference type="GeneID" id="20345448"/>
<name>J3NUN4_GAET3</name>
<protein>
    <submittedName>
        <fullName evidence="2 3">Uncharacterized protein</fullName>
    </submittedName>
</protein>
<dbReference type="HOGENOM" id="CLU_1518175_0_0_1"/>
<dbReference type="OrthoDB" id="10525167at2759"/>
<dbReference type="AlphaFoldDB" id="J3NUN4"/>
<reference evidence="2" key="3">
    <citation type="submission" date="2010-09" db="EMBL/GenBank/DDBJ databases">
        <title>Annotation of Gaeumannomyces graminis var. tritici R3-111a-1.</title>
        <authorList>
            <consortium name="The Broad Institute Genome Sequencing Platform"/>
            <person name="Ma L.-J."/>
            <person name="Dead R."/>
            <person name="Young S.K."/>
            <person name="Zeng Q."/>
            <person name="Gargeya S."/>
            <person name="Fitzgerald M."/>
            <person name="Haas B."/>
            <person name="Abouelleil A."/>
            <person name="Alvarado L."/>
            <person name="Arachchi H.M."/>
            <person name="Berlin A."/>
            <person name="Brown A."/>
            <person name="Chapman S.B."/>
            <person name="Chen Z."/>
            <person name="Dunbar C."/>
            <person name="Freedman E."/>
            <person name="Gearin G."/>
            <person name="Gellesch M."/>
            <person name="Goldberg J."/>
            <person name="Griggs A."/>
            <person name="Gujja S."/>
            <person name="Heiman D."/>
            <person name="Howarth C."/>
            <person name="Larson L."/>
            <person name="Lui A."/>
            <person name="MacDonald P.J.P."/>
            <person name="Mehta T."/>
            <person name="Montmayeur A."/>
            <person name="Murphy C."/>
            <person name="Neiman D."/>
            <person name="Pearson M."/>
            <person name="Priest M."/>
            <person name="Roberts A."/>
            <person name="Saif S."/>
            <person name="Shea T."/>
            <person name="Shenoy N."/>
            <person name="Sisk P."/>
            <person name="Stolte C."/>
            <person name="Sykes S."/>
            <person name="Yandava C."/>
            <person name="Wortman J."/>
            <person name="Nusbaum C."/>
            <person name="Birren B."/>
        </authorList>
    </citation>
    <scope>NUCLEOTIDE SEQUENCE</scope>
    <source>
        <strain evidence="2">R3-111a-1</strain>
    </source>
</reference>
<reference evidence="3" key="5">
    <citation type="submission" date="2018-04" db="UniProtKB">
        <authorList>
            <consortium name="EnsemblFungi"/>
        </authorList>
    </citation>
    <scope>IDENTIFICATION</scope>
    <source>
        <strain evidence="3">R3-111a-1</strain>
    </source>
</reference>
<reference evidence="2" key="2">
    <citation type="submission" date="2010-07" db="EMBL/GenBank/DDBJ databases">
        <authorList>
            <consortium name="The Broad Institute Genome Sequencing Platform"/>
            <consortium name="Broad Institute Genome Sequencing Center for Infectious Disease"/>
            <person name="Ma L.-J."/>
            <person name="Dead R."/>
            <person name="Young S."/>
            <person name="Zeng Q."/>
            <person name="Koehrsen M."/>
            <person name="Alvarado L."/>
            <person name="Berlin A."/>
            <person name="Chapman S.B."/>
            <person name="Chen Z."/>
            <person name="Freedman E."/>
            <person name="Gellesch M."/>
            <person name="Goldberg J."/>
            <person name="Griggs A."/>
            <person name="Gujja S."/>
            <person name="Heilman E.R."/>
            <person name="Heiman D."/>
            <person name="Hepburn T."/>
            <person name="Howarth C."/>
            <person name="Jen D."/>
            <person name="Larson L."/>
            <person name="Mehta T."/>
            <person name="Neiman D."/>
            <person name="Pearson M."/>
            <person name="Roberts A."/>
            <person name="Saif S."/>
            <person name="Shea T."/>
            <person name="Shenoy N."/>
            <person name="Sisk P."/>
            <person name="Stolte C."/>
            <person name="Sykes S."/>
            <person name="Walk T."/>
            <person name="White J."/>
            <person name="Yandava C."/>
            <person name="Haas B."/>
            <person name="Nusbaum C."/>
            <person name="Birren B."/>
        </authorList>
    </citation>
    <scope>NUCLEOTIDE SEQUENCE</scope>
    <source>
        <strain evidence="2">R3-111a-1</strain>
    </source>
</reference>
<dbReference type="eggNOG" id="ENOG502RNBK">
    <property type="taxonomic scope" value="Eukaryota"/>
</dbReference>
<dbReference type="Proteomes" id="UP000006039">
    <property type="component" value="Unassembled WGS sequence"/>
</dbReference>
<evidence type="ECO:0000313" key="2">
    <source>
        <dbReference type="EMBL" id="EJT79908.1"/>
    </source>
</evidence>
<evidence type="ECO:0000313" key="3">
    <source>
        <dbReference type="EnsemblFungi" id="EJT79908"/>
    </source>
</evidence>
<proteinExistence type="predicted"/>
<dbReference type="EnsemblFungi" id="EJT79908">
    <property type="protein sequence ID" value="EJT79908"/>
    <property type="gene ID" value="GGTG_04990"/>
</dbReference>
<dbReference type="EMBL" id="GL385396">
    <property type="protein sequence ID" value="EJT79908.1"/>
    <property type="molecule type" value="Genomic_DNA"/>
</dbReference>
<evidence type="ECO:0000313" key="4">
    <source>
        <dbReference type="Proteomes" id="UP000006039"/>
    </source>
</evidence>
<keyword evidence="4" id="KW-1185">Reference proteome</keyword>
<sequence>MCWRAVGNYTCGRHPIKTYSYCKSVSHFGACVQGDPRLWEQQPCEKVTDVAPQKMLIPCVKPECLALSAGLQLVRPVGDPEVTGKDGGDYAPKSPMAGEDAAATREDAGATGDDAPSPGTGDGSFGALWIKGADEDLHHVCRCYRNGCGCTKYDDDMGSPASLRCDDCREMKGKCLVRNAALDHVLAKMST</sequence>
<reference evidence="4" key="1">
    <citation type="submission" date="2010-07" db="EMBL/GenBank/DDBJ databases">
        <title>The genome sequence of Gaeumannomyces graminis var. tritici strain R3-111a-1.</title>
        <authorList>
            <consortium name="The Broad Institute Genome Sequencing Platform"/>
            <person name="Ma L.-J."/>
            <person name="Dead R."/>
            <person name="Young S."/>
            <person name="Zeng Q."/>
            <person name="Koehrsen M."/>
            <person name="Alvarado L."/>
            <person name="Berlin A."/>
            <person name="Chapman S.B."/>
            <person name="Chen Z."/>
            <person name="Freedman E."/>
            <person name="Gellesch M."/>
            <person name="Goldberg J."/>
            <person name="Griggs A."/>
            <person name="Gujja S."/>
            <person name="Heilman E.R."/>
            <person name="Heiman D."/>
            <person name="Hepburn T."/>
            <person name="Howarth C."/>
            <person name="Jen D."/>
            <person name="Larson L."/>
            <person name="Mehta T."/>
            <person name="Neiman D."/>
            <person name="Pearson M."/>
            <person name="Roberts A."/>
            <person name="Saif S."/>
            <person name="Shea T."/>
            <person name="Shenoy N."/>
            <person name="Sisk P."/>
            <person name="Stolte C."/>
            <person name="Sykes S."/>
            <person name="Walk T."/>
            <person name="White J."/>
            <person name="Yandava C."/>
            <person name="Haas B."/>
            <person name="Nusbaum C."/>
            <person name="Birren B."/>
        </authorList>
    </citation>
    <scope>NUCLEOTIDE SEQUENCE [LARGE SCALE GENOMIC DNA]</scope>
    <source>
        <strain evidence="4">R3-111a-1</strain>
    </source>
</reference>